<dbReference type="EMBL" id="RBXR01000001">
    <property type="protein sequence ID" value="RKT69200.1"/>
    <property type="molecule type" value="Genomic_DNA"/>
</dbReference>
<protein>
    <submittedName>
        <fullName evidence="2">Helix-turn-helix protein</fullName>
    </submittedName>
</protein>
<accession>A0A495X5C2</accession>
<dbReference type="CDD" id="cd00090">
    <property type="entry name" value="HTH_ARSR"/>
    <property type="match status" value="1"/>
</dbReference>
<sequence>MVDRRAGLVGFDLGDPDDVRASVTVTPLPTMLALLADIAGERRRGLPPGRQDGISAAVRPRVRHALSVLTVPGYASIPDCLVPTELGTQDGIEPELQRLHELTDDDLVRGLEACYGPGRIPAHWSRVLRQRRRWLGDYADAMAAVWKAVEVVWRRGAPLLEREVERLGRAVVTGGLPVVLGSLSPLTRCVGGTLLLPAGGSGGPGLAGRRLVFAPMLSAPRSLVFNLGHPELPWLGYPIPGVARLWAGTDDARGPGRANALELVCGDVRAAILRALDRRTTMGRLADVVGTSRNALSYHARCLEDAGLVLRRREGREVGIERTERGDRLLDLLTR</sequence>
<dbReference type="SUPFAM" id="SSF46785">
    <property type="entry name" value="Winged helix' DNA-binding domain"/>
    <property type="match status" value="1"/>
</dbReference>
<comment type="caution">
    <text evidence="2">The sequence shown here is derived from an EMBL/GenBank/DDBJ whole genome shotgun (WGS) entry which is preliminary data.</text>
</comment>
<dbReference type="Gene3D" id="1.10.10.10">
    <property type="entry name" value="Winged helix-like DNA-binding domain superfamily/Winged helix DNA-binding domain"/>
    <property type="match status" value="1"/>
</dbReference>
<dbReference type="Pfam" id="PF12840">
    <property type="entry name" value="HTH_20"/>
    <property type="match status" value="1"/>
</dbReference>
<dbReference type="PROSITE" id="PS50987">
    <property type="entry name" value="HTH_ARSR_2"/>
    <property type="match status" value="1"/>
</dbReference>
<evidence type="ECO:0000259" key="1">
    <source>
        <dbReference type="PROSITE" id="PS50987"/>
    </source>
</evidence>
<proteinExistence type="predicted"/>
<dbReference type="GO" id="GO:0003700">
    <property type="term" value="F:DNA-binding transcription factor activity"/>
    <property type="evidence" value="ECO:0007669"/>
    <property type="project" value="InterPro"/>
</dbReference>
<feature type="domain" description="HTH arsR-type" evidence="1">
    <location>
        <begin position="249"/>
        <end position="335"/>
    </location>
</feature>
<dbReference type="SMART" id="SM00418">
    <property type="entry name" value="HTH_ARSR"/>
    <property type="match status" value="1"/>
</dbReference>
<name>A0A495X5C2_9PSEU</name>
<reference evidence="2 3" key="1">
    <citation type="submission" date="2018-10" db="EMBL/GenBank/DDBJ databases">
        <title>Sequencing the genomes of 1000 actinobacteria strains.</title>
        <authorList>
            <person name="Klenk H.-P."/>
        </authorList>
    </citation>
    <scope>NUCLEOTIDE SEQUENCE [LARGE SCALE GENOMIC DNA]</scope>
    <source>
        <strain evidence="2 3">DSM 43911</strain>
    </source>
</reference>
<dbReference type="InterPro" id="IPR001845">
    <property type="entry name" value="HTH_ArsR_DNA-bd_dom"/>
</dbReference>
<organism evidence="2 3">
    <name type="scientific">Saccharothrix variisporea</name>
    <dbReference type="NCBI Taxonomy" id="543527"/>
    <lineage>
        <taxon>Bacteria</taxon>
        <taxon>Bacillati</taxon>
        <taxon>Actinomycetota</taxon>
        <taxon>Actinomycetes</taxon>
        <taxon>Pseudonocardiales</taxon>
        <taxon>Pseudonocardiaceae</taxon>
        <taxon>Saccharothrix</taxon>
    </lineage>
</organism>
<dbReference type="InterPro" id="IPR036390">
    <property type="entry name" value="WH_DNA-bd_sf"/>
</dbReference>
<evidence type="ECO:0000313" key="2">
    <source>
        <dbReference type="EMBL" id="RKT69200.1"/>
    </source>
</evidence>
<gene>
    <name evidence="2" type="ORF">DFJ66_2396</name>
</gene>
<dbReference type="RefSeq" id="WP_147459211.1">
    <property type="nucleotide sequence ID" value="NZ_JBIUBA010000002.1"/>
</dbReference>
<dbReference type="InterPro" id="IPR011991">
    <property type="entry name" value="ArsR-like_HTH"/>
</dbReference>
<keyword evidence="3" id="KW-1185">Reference proteome</keyword>
<evidence type="ECO:0000313" key="3">
    <source>
        <dbReference type="Proteomes" id="UP000272729"/>
    </source>
</evidence>
<dbReference type="AlphaFoldDB" id="A0A495X5C2"/>
<dbReference type="OrthoDB" id="3569145at2"/>
<dbReference type="InterPro" id="IPR036388">
    <property type="entry name" value="WH-like_DNA-bd_sf"/>
</dbReference>
<dbReference type="Proteomes" id="UP000272729">
    <property type="component" value="Unassembled WGS sequence"/>
</dbReference>